<keyword evidence="2" id="KW-1185">Reference proteome</keyword>
<dbReference type="EMBL" id="JAYMYQ010000008">
    <property type="protein sequence ID" value="KAK7315007.1"/>
    <property type="molecule type" value="Genomic_DNA"/>
</dbReference>
<sequence>MISASMHGKSSVRIQLSLEHFCSSMPIAWLVLYSLTGKAPFNRTSLRTYRKTLPTHLARLKSRSMRWKQCNDLALLPKDLDRKMKALMLPGVVVRSFVVYFFELSLRGDSWRQGELPLKYWVLLLKVKPAKLPYESLKEMWP</sequence>
<evidence type="ECO:0000313" key="2">
    <source>
        <dbReference type="Proteomes" id="UP001367508"/>
    </source>
</evidence>
<accession>A0AAN9KF28</accession>
<comment type="caution">
    <text evidence="1">The sequence shown here is derived from an EMBL/GenBank/DDBJ whole genome shotgun (WGS) entry which is preliminary data.</text>
</comment>
<dbReference type="AlphaFoldDB" id="A0AAN9KF28"/>
<proteinExistence type="predicted"/>
<name>A0AAN9KF28_CANGL</name>
<gene>
    <name evidence="1" type="ORF">VNO77_33539</name>
</gene>
<protein>
    <submittedName>
        <fullName evidence="1">Uncharacterized protein</fullName>
    </submittedName>
</protein>
<organism evidence="1 2">
    <name type="scientific">Canavalia gladiata</name>
    <name type="common">Sword bean</name>
    <name type="synonym">Dolichos gladiatus</name>
    <dbReference type="NCBI Taxonomy" id="3824"/>
    <lineage>
        <taxon>Eukaryota</taxon>
        <taxon>Viridiplantae</taxon>
        <taxon>Streptophyta</taxon>
        <taxon>Embryophyta</taxon>
        <taxon>Tracheophyta</taxon>
        <taxon>Spermatophyta</taxon>
        <taxon>Magnoliopsida</taxon>
        <taxon>eudicotyledons</taxon>
        <taxon>Gunneridae</taxon>
        <taxon>Pentapetalae</taxon>
        <taxon>rosids</taxon>
        <taxon>fabids</taxon>
        <taxon>Fabales</taxon>
        <taxon>Fabaceae</taxon>
        <taxon>Papilionoideae</taxon>
        <taxon>50 kb inversion clade</taxon>
        <taxon>NPAAA clade</taxon>
        <taxon>indigoferoid/millettioid clade</taxon>
        <taxon>Phaseoleae</taxon>
        <taxon>Canavalia</taxon>
    </lineage>
</organism>
<evidence type="ECO:0000313" key="1">
    <source>
        <dbReference type="EMBL" id="KAK7315007.1"/>
    </source>
</evidence>
<dbReference type="Proteomes" id="UP001367508">
    <property type="component" value="Unassembled WGS sequence"/>
</dbReference>
<reference evidence="1 2" key="1">
    <citation type="submission" date="2024-01" db="EMBL/GenBank/DDBJ databases">
        <title>The genomes of 5 underutilized Papilionoideae crops provide insights into root nodulation and disease resistanc.</title>
        <authorList>
            <person name="Jiang F."/>
        </authorList>
    </citation>
    <scope>NUCLEOTIDE SEQUENCE [LARGE SCALE GENOMIC DNA]</scope>
    <source>
        <strain evidence="1">LVBAO_FW01</strain>
        <tissue evidence="1">Leaves</tissue>
    </source>
</reference>